<proteinExistence type="predicted"/>
<dbReference type="InterPro" id="IPR006993">
    <property type="entry name" value="Glut_rich_SH3-bd"/>
</dbReference>
<dbReference type="PROSITE" id="PS51354">
    <property type="entry name" value="GLUTAREDOXIN_2"/>
    <property type="match status" value="1"/>
</dbReference>
<dbReference type="InterPro" id="IPR036249">
    <property type="entry name" value="Thioredoxin-like_sf"/>
</dbReference>
<dbReference type="CDD" id="cd02066">
    <property type="entry name" value="GRX_family"/>
    <property type="match status" value="1"/>
</dbReference>
<gene>
    <name evidence="1" type="ORF">FCC1311_108032</name>
</gene>
<accession>A0A2R5GUQ3</accession>
<dbReference type="Gene3D" id="3.40.30.10">
    <property type="entry name" value="Glutaredoxin"/>
    <property type="match status" value="1"/>
</dbReference>
<evidence type="ECO:0000313" key="2">
    <source>
        <dbReference type="Proteomes" id="UP000241890"/>
    </source>
</evidence>
<evidence type="ECO:0000313" key="1">
    <source>
        <dbReference type="EMBL" id="GBG34582.1"/>
    </source>
</evidence>
<dbReference type="OrthoDB" id="49680at2759"/>
<sequence length="114" mass="12983">MSHKALILVTPSPPTIATENGQRRVITWMQTKKIRYQEVDAIDEKDVRKELTAISGVTGNYPQVFITDGEETTYVGDYEKIESLVELDDVDEEILAKNPDLKTFKMVFADCKEE</sequence>
<protein>
    <submittedName>
        <fullName evidence="1">Uncharacterized protein</fullName>
    </submittedName>
</protein>
<dbReference type="EMBL" id="BEYU01000202">
    <property type="protein sequence ID" value="GBG34582.1"/>
    <property type="molecule type" value="Genomic_DNA"/>
</dbReference>
<name>A0A2R5GUQ3_9STRA</name>
<dbReference type="SUPFAM" id="SSF52833">
    <property type="entry name" value="Thioredoxin-like"/>
    <property type="match status" value="1"/>
</dbReference>
<dbReference type="Proteomes" id="UP000241890">
    <property type="component" value="Unassembled WGS sequence"/>
</dbReference>
<reference evidence="1 2" key="1">
    <citation type="submission" date="2017-12" db="EMBL/GenBank/DDBJ databases">
        <title>Sequencing, de novo assembly and annotation of complete genome of a new Thraustochytrid species, strain FCC1311.</title>
        <authorList>
            <person name="Sedici K."/>
            <person name="Godart F."/>
            <person name="Aiese Cigliano R."/>
            <person name="Sanseverino W."/>
            <person name="Barakat M."/>
            <person name="Ortet P."/>
            <person name="Marechal E."/>
            <person name="Cagnac O."/>
            <person name="Amato A."/>
        </authorList>
    </citation>
    <scope>NUCLEOTIDE SEQUENCE [LARGE SCALE GENOMIC DNA]</scope>
</reference>
<comment type="caution">
    <text evidence="1">The sequence shown here is derived from an EMBL/GenBank/DDBJ whole genome shotgun (WGS) entry which is preliminary data.</text>
</comment>
<organism evidence="1 2">
    <name type="scientific">Hondaea fermentalgiana</name>
    <dbReference type="NCBI Taxonomy" id="2315210"/>
    <lineage>
        <taxon>Eukaryota</taxon>
        <taxon>Sar</taxon>
        <taxon>Stramenopiles</taxon>
        <taxon>Bigyra</taxon>
        <taxon>Labyrinthulomycetes</taxon>
        <taxon>Thraustochytrida</taxon>
        <taxon>Thraustochytriidae</taxon>
        <taxon>Hondaea</taxon>
    </lineage>
</organism>
<keyword evidence="2" id="KW-1185">Reference proteome</keyword>
<dbReference type="Pfam" id="PF04908">
    <property type="entry name" value="SH3BGR"/>
    <property type="match status" value="1"/>
</dbReference>
<dbReference type="InParanoid" id="A0A2R5GUQ3"/>
<dbReference type="AlphaFoldDB" id="A0A2R5GUQ3"/>